<keyword evidence="1" id="KW-0812">Transmembrane</keyword>
<reference evidence="2 3" key="1">
    <citation type="journal article" date="2017" name="Nat. Commun.">
        <title>Genome assembly with in vitro proximity ligation data and whole-genome triplication in lettuce.</title>
        <authorList>
            <person name="Reyes-Chin-Wo S."/>
            <person name="Wang Z."/>
            <person name="Yang X."/>
            <person name="Kozik A."/>
            <person name="Arikit S."/>
            <person name="Song C."/>
            <person name="Xia L."/>
            <person name="Froenicke L."/>
            <person name="Lavelle D.O."/>
            <person name="Truco M.J."/>
            <person name="Xia R."/>
            <person name="Zhu S."/>
            <person name="Xu C."/>
            <person name="Xu H."/>
            <person name="Xu X."/>
            <person name="Cox K."/>
            <person name="Korf I."/>
            <person name="Meyers B.C."/>
            <person name="Michelmore R.W."/>
        </authorList>
    </citation>
    <scope>NUCLEOTIDE SEQUENCE [LARGE SCALE GENOMIC DNA]</scope>
    <source>
        <strain evidence="3">cv. Salinas</strain>
        <tissue evidence="2">Seedlings</tissue>
    </source>
</reference>
<name>A0A9R1VNW9_LACSA</name>
<protein>
    <submittedName>
        <fullName evidence="2">Uncharacterized protein</fullName>
    </submittedName>
</protein>
<evidence type="ECO:0000256" key="1">
    <source>
        <dbReference type="SAM" id="Phobius"/>
    </source>
</evidence>
<keyword evidence="3" id="KW-1185">Reference proteome</keyword>
<dbReference type="Proteomes" id="UP000235145">
    <property type="component" value="Unassembled WGS sequence"/>
</dbReference>
<evidence type="ECO:0000313" key="2">
    <source>
        <dbReference type="EMBL" id="KAJ0207998.1"/>
    </source>
</evidence>
<proteinExistence type="predicted"/>
<dbReference type="EMBL" id="NBSK02000005">
    <property type="protein sequence ID" value="KAJ0207998.1"/>
    <property type="molecule type" value="Genomic_DNA"/>
</dbReference>
<sequence>MCKEATTFDPVDLEEILFSIGDYRLCFDRKAFCLVTGLRFEDYFHPRSDFAAFRERVFPFVPLSRSVSMADLTNMFNNLLHQLSDDDVLRVPIGQIDMGFHLQTNAYYIWILETFPISSIVGSLISGVIPQAVAYPRMRRLHTPDCQRILDVTNVCSLVHLIIYKLI</sequence>
<organism evidence="2 3">
    <name type="scientific">Lactuca sativa</name>
    <name type="common">Garden lettuce</name>
    <dbReference type="NCBI Taxonomy" id="4236"/>
    <lineage>
        <taxon>Eukaryota</taxon>
        <taxon>Viridiplantae</taxon>
        <taxon>Streptophyta</taxon>
        <taxon>Embryophyta</taxon>
        <taxon>Tracheophyta</taxon>
        <taxon>Spermatophyta</taxon>
        <taxon>Magnoliopsida</taxon>
        <taxon>eudicotyledons</taxon>
        <taxon>Gunneridae</taxon>
        <taxon>Pentapetalae</taxon>
        <taxon>asterids</taxon>
        <taxon>campanulids</taxon>
        <taxon>Asterales</taxon>
        <taxon>Asteraceae</taxon>
        <taxon>Cichorioideae</taxon>
        <taxon>Cichorieae</taxon>
        <taxon>Lactucinae</taxon>
        <taxon>Lactuca</taxon>
    </lineage>
</organism>
<keyword evidence="1" id="KW-0472">Membrane</keyword>
<feature type="transmembrane region" description="Helical" evidence="1">
    <location>
        <begin position="107"/>
        <end position="129"/>
    </location>
</feature>
<gene>
    <name evidence="2" type="ORF">LSAT_V11C500236840</name>
</gene>
<dbReference type="AlphaFoldDB" id="A0A9R1VNW9"/>
<accession>A0A9R1VNW9</accession>
<keyword evidence="1" id="KW-1133">Transmembrane helix</keyword>
<comment type="caution">
    <text evidence="2">The sequence shown here is derived from an EMBL/GenBank/DDBJ whole genome shotgun (WGS) entry which is preliminary data.</text>
</comment>
<evidence type="ECO:0000313" key="3">
    <source>
        <dbReference type="Proteomes" id="UP000235145"/>
    </source>
</evidence>